<dbReference type="PROSITE" id="PS51257">
    <property type="entry name" value="PROKAR_LIPOPROTEIN"/>
    <property type="match status" value="1"/>
</dbReference>
<evidence type="ECO:0000313" key="3">
    <source>
        <dbReference type="EMBL" id="PZF71833.1"/>
    </source>
</evidence>
<accession>A0A2W2BVK1</accession>
<evidence type="ECO:0000256" key="1">
    <source>
        <dbReference type="ARBA" id="ARBA00007613"/>
    </source>
</evidence>
<name>A0A2W2BVK1_9BACT</name>
<keyword evidence="2" id="KW-0472">Membrane</keyword>
<keyword evidence="4" id="KW-1185">Reference proteome</keyword>
<comment type="subcellular location">
    <subcellularLocation>
        <location evidence="2">Cell membrane</location>
        <topology evidence="2">Lipid-anchor</topology>
    </subcellularLocation>
</comment>
<dbReference type="PANTHER" id="PTHR30203">
    <property type="entry name" value="OUTER MEMBRANE CATION EFFLUX PROTEIN"/>
    <property type="match status" value="1"/>
</dbReference>
<comment type="caution">
    <text evidence="3">The sequence shown here is derived from an EMBL/GenBank/DDBJ whole genome shotgun (WGS) entry which is preliminary data.</text>
</comment>
<dbReference type="AlphaFoldDB" id="A0A2W2BVK1"/>
<dbReference type="Proteomes" id="UP000248745">
    <property type="component" value="Unassembled WGS sequence"/>
</dbReference>
<keyword evidence="2" id="KW-1134">Transmembrane beta strand</keyword>
<dbReference type="PANTHER" id="PTHR30203:SF33">
    <property type="entry name" value="BLR4455 PROTEIN"/>
    <property type="match status" value="1"/>
</dbReference>
<dbReference type="GO" id="GO:0015562">
    <property type="term" value="F:efflux transmembrane transporter activity"/>
    <property type="evidence" value="ECO:0007669"/>
    <property type="project" value="InterPro"/>
</dbReference>
<dbReference type="OrthoDB" id="9770517at2"/>
<dbReference type="RefSeq" id="WP_111000204.1">
    <property type="nucleotide sequence ID" value="NZ_QKTW01000022.1"/>
</dbReference>
<keyword evidence="2" id="KW-0564">Palmitate</keyword>
<dbReference type="Pfam" id="PF02321">
    <property type="entry name" value="OEP"/>
    <property type="match status" value="2"/>
</dbReference>
<dbReference type="InterPro" id="IPR003423">
    <property type="entry name" value="OMP_efflux"/>
</dbReference>
<protein>
    <submittedName>
        <fullName evidence="3">TolC family protein</fullName>
    </submittedName>
</protein>
<dbReference type="GO" id="GO:0005886">
    <property type="term" value="C:plasma membrane"/>
    <property type="evidence" value="ECO:0007669"/>
    <property type="project" value="UniProtKB-SubCell"/>
</dbReference>
<comment type="similarity">
    <text evidence="1 2">Belongs to the outer membrane factor (OMF) (TC 1.B.17) family.</text>
</comment>
<dbReference type="NCBIfam" id="TIGR01845">
    <property type="entry name" value="outer_NodT"/>
    <property type="match status" value="1"/>
</dbReference>
<dbReference type="Gene3D" id="1.20.1600.10">
    <property type="entry name" value="Outer membrane efflux proteins (OEP)"/>
    <property type="match status" value="1"/>
</dbReference>
<dbReference type="EMBL" id="QKTW01000022">
    <property type="protein sequence ID" value="PZF71833.1"/>
    <property type="molecule type" value="Genomic_DNA"/>
</dbReference>
<dbReference type="Gene3D" id="2.20.200.10">
    <property type="entry name" value="Outer membrane efflux proteins (OEP)"/>
    <property type="match status" value="1"/>
</dbReference>
<evidence type="ECO:0000313" key="4">
    <source>
        <dbReference type="Proteomes" id="UP000248745"/>
    </source>
</evidence>
<gene>
    <name evidence="3" type="ORF">DN068_17380</name>
</gene>
<reference evidence="3 4" key="1">
    <citation type="submission" date="2018-06" db="EMBL/GenBank/DDBJ databases">
        <title>Mucibacter soli gen. nov., sp. nov., a new member of the family Chitinophagaceae producing mucin.</title>
        <authorList>
            <person name="Kim M.-K."/>
            <person name="Park S."/>
            <person name="Kim T.-S."/>
            <person name="Joung Y."/>
            <person name="Han J.-H."/>
            <person name="Kim S.B."/>
        </authorList>
    </citation>
    <scope>NUCLEOTIDE SEQUENCE [LARGE SCALE GENOMIC DNA]</scope>
    <source>
        <strain evidence="3 4">R1-15</strain>
    </source>
</reference>
<keyword evidence="2" id="KW-0449">Lipoprotein</keyword>
<proteinExistence type="inferred from homology"/>
<dbReference type="InterPro" id="IPR010131">
    <property type="entry name" value="MdtP/NodT-like"/>
</dbReference>
<organism evidence="3 4">
    <name type="scientific">Taibaiella soli</name>
    <dbReference type="NCBI Taxonomy" id="1649169"/>
    <lineage>
        <taxon>Bacteria</taxon>
        <taxon>Pseudomonadati</taxon>
        <taxon>Bacteroidota</taxon>
        <taxon>Chitinophagia</taxon>
        <taxon>Chitinophagales</taxon>
        <taxon>Chitinophagaceae</taxon>
        <taxon>Taibaiella</taxon>
    </lineage>
</organism>
<keyword evidence="2" id="KW-0812">Transmembrane</keyword>
<evidence type="ECO:0000256" key="2">
    <source>
        <dbReference type="RuleBase" id="RU362097"/>
    </source>
</evidence>
<dbReference type="SUPFAM" id="SSF56954">
    <property type="entry name" value="Outer membrane efflux proteins (OEP)"/>
    <property type="match status" value="1"/>
</dbReference>
<sequence>MKRKKSNHRYILLALSLVFLSACKVGKMYERPEMPLPTQFAKAPATDSSVADLQWNHFFTDANLVALIDKALHDNFDLQVAIRRMEVSKEYVKQAKVSLLPTLNLQATAATTIPSKNSLNGLSLENFLGTNHIEDFNFSAGLSWEIDVWGKIRRQKEATVADYLQSYEGMKAVQTALVANIAQGYFNLLMLDAQLNIAQNNLSLSDTIVHMMRLQKTAGEVTELAVQQATAQQQTAAVLVPQLKQAIIVQEHALNLLVGDMPGTIVRAENTDIKGTVDNFDAGVPVSLLSRRPDVRASEMALMAANARVGVAQAQRYPTLSITAQGGLNAFKASTWFNIPASLFGTAAGSLLQPVFQQRRLKTQFEVAKKEREIAVAQFRQSTYNAVREVSDALSGVEQLNQQQELALAKVDTLNHAIRNAQLLFKSGMANYLEVIAVQSTSLQAQLDLASIKRQQRGSVVELYRSLGGGWK</sequence>